<feature type="compositionally biased region" description="Acidic residues" evidence="1">
    <location>
        <begin position="190"/>
        <end position="204"/>
    </location>
</feature>
<dbReference type="GeneID" id="121202249"/>
<dbReference type="Proteomes" id="UP000515150">
    <property type="component" value="Chromosome 5"/>
</dbReference>
<feature type="compositionally biased region" description="Low complexity" evidence="1">
    <location>
        <begin position="381"/>
        <end position="395"/>
    </location>
</feature>
<feature type="compositionally biased region" description="Low complexity" evidence="1">
    <location>
        <begin position="348"/>
        <end position="362"/>
    </location>
</feature>
<feature type="chain" id="PRO_5040760480" evidence="2">
    <location>
        <begin position="22"/>
        <end position="449"/>
    </location>
</feature>
<gene>
    <name evidence="4" type="primary">LOC121202249</name>
</gene>
<keyword evidence="2" id="KW-0732">Signal</keyword>
<feature type="region of interest" description="Disordered" evidence="1">
    <location>
        <begin position="155"/>
        <end position="405"/>
    </location>
</feature>
<evidence type="ECO:0000256" key="1">
    <source>
        <dbReference type="SAM" id="MobiDB-lite"/>
    </source>
</evidence>
<evidence type="ECO:0000313" key="3">
    <source>
        <dbReference type="Proteomes" id="UP000515150"/>
    </source>
</evidence>
<protein>
    <submittedName>
        <fullName evidence="4">Proteoglycan 4-like</fullName>
    </submittedName>
</protein>
<feature type="compositionally biased region" description="Low complexity" evidence="1">
    <location>
        <begin position="247"/>
        <end position="263"/>
    </location>
</feature>
<dbReference type="KEGG" id="bspl:121202249"/>
<dbReference type="AlphaFoldDB" id="A0A9W2XSZ9"/>
<organism evidence="3 4">
    <name type="scientific">Betta splendens</name>
    <name type="common">Siamese fighting fish</name>
    <dbReference type="NCBI Taxonomy" id="158456"/>
    <lineage>
        <taxon>Eukaryota</taxon>
        <taxon>Metazoa</taxon>
        <taxon>Chordata</taxon>
        <taxon>Craniata</taxon>
        <taxon>Vertebrata</taxon>
        <taxon>Euteleostomi</taxon>
        <taxon>Actinopterygii</taxon>
        <taxon>Neopterygii</taxon>
        <taxon>Teleostei</taxon>
        <taxon>Neoteleostei</taxon>
        <taxon>Acanthomorphata</taxon>
        <taxon>Anabantaria</taxon>
        <taxon>Anabantiformes</taxon>
        <taxon>Anabantoidei</taxon>
        <taxon>Osphronemidae</taxon>
        <taxon>Betta</taxon>
    </lineage>
</organism>
<dbReference type="RefSeq" id="XP_055364998.1">
    <property type="nucleotide sequence ID" value="XM_055509023.1"/>
</dbReference>
<feature type="compositionally biased region" description="Acidic residues" evidence="1">
    <location>
        <begin position="283"/>
        <end position="293"/>
    </location>
</feature>
<sequence>MSTASSLLLLTLVVNVQLCSPASLPANFAQFPLAAEEPGPEGFEPAETLQEGSAEGAAASPNGAASENEVPDFSGEPVSVGPDDAESRESLLPEFLVSAPHKNVTGDRGFDVSPEDGEADVEEPAQTAPIVPVEASEHGAVVEHSEAVIVLDVPHEPPPETPEEEKSDVLVPVETQGEEVDPDQSKMEDTAPEELPDREPEEIINIDSSNTNEGLQHEEEAFVSVLEDKTADDSGVVSSEQHEEQVEAAAEEAAVQKAALPAATGSVDSSEGDQVLASPPAQEETEAPEEDTQPEARPPFVLADVETNEEEPTPEDPILIVPLADPDPSDLLPPEPALGEHKEPADPVRPSVSASEAASPAPVLGPAQSVPLAPAEVLTGPSAQSTAAPAPASTDADAERAPASVAGVSATDAGFEAAGIVPGDETGAQTNGGAALGAAFFTLLGFILV</sequence>
<proteinExistence type="predicted"/>
<evidence type="ECO:0000313" key="4">
    <source>
        <dbReference type="RefSeq" id="XP_055364998.1"/>
    </source>
</evidence>
<reference evidence="4" key="1">
    <citation type="submission" date="2025-08" db="UniProtKB">
        <authorList>
            <consortium name="RefSeq"/>
        </authorList>
    </citation>
    <scope>IDENTIFICATION</scope>
</reference>
<keyword evidence="3" id="KW-1185">Reference proteome</keyword>
<feature type="region of interest" description="Disordered" evidence="1">
    <location>
        <begin position="35"/>
        <end position="89"/>
    </location>
</feature>
<evidence type="ECO:0000256" key="2">
    <source>
        <dbReference type="SAM" id="SignalP"/>
    </source>
</evidence>
<name>A0A9W2XSZ9_BETSP</name>
<feature type="signal peptide" evidence="2">
    <location>
        <begin position="1"/>
        <end position="21"/>
    </location>
</feature>
<feature type="compositionally biased region" description="Basic and acidic residues" evidence="1">
    <location>
        <begin position="215"/>
        <end position="232"/>
    </location>
</feature>
<feature type="compositionally biased region" description="Low complexity" evidence="1">
    <location>
        <begin position="35"/>
        <end position="68"/>
    </location>
</feature>
<accession>A0A9W2XSZ9</accession>